<dbReference type="GO" id="GO:0008270">
    <property type="term" value="F:zinc ion binding"/>
    <property type="evidence" value="ECO:0007669"/>
    <property type="project" value="UniProtKB-KW"/>
</dbReference>
<dbReference type="OrthoDB" id="8117402at2759"/>
<organism evidence="4 5">
    <name type="scientific">Caligus rogercresseyi</name>
    <name type="common">Sea louse</name>
    <dbReference type="NCBI Taxonomy" id="217165"/>
    <lineage>
        <taxon>Eukaryota</taxon>
        <taxon>Metazoa</taxon>
        <taxon>Ecdysozoa</taxon>
        <taxon>Arthropoda</taxon>
        <taxon>Crustacea</taxon>
        <taxon>Multicrustacea</taxon>
        <taxon>Hexanauplia</taxon>
        <taxon>Copepoda</taxon>
        <taxon>Siphonostomatoida</taxon>
        <taxon>Caligidae</taxon>
        <taxon>Caligus</taxon>
    </lineage>
</organism>
<dbReference type="AlphaFoldDB" id="A0A7T8HH39"/>
<reference evidence="5" key="1">
    <citation type="submission" date="2021-01" db="EMBL/GenBank/DDBJ databases">
        <title>Caligus Genome Assembly.</title>
        <authorList>
            <person name="Gallardo-Escarate C."/>
        </authorList>
    </citation>
    <scope>NUCLEOTIDE SEQUENCE [LARGE SCALE GENOMIC DNA]</scope>
</reference>
<proteinExistence type="predicted"/>
<accession>A0A7T8HH39</accession>
<evidence type="ECO:0000259" key="3">
    <source>
        <dbReference type="PROSITE" id="PS50157"/>
    </source>
</evidence>
<dbReference type="Proteomes" id="UP000595437">
    <property type="component" value="Chromosome 7"/>
</dbReference>
<keyword evidence="1" id="KW-0863">Zinc-finger</keyword>
<dbReference type="InterPro" id="IPR036236">
    <property type="entry name" value="Znf_C2H2_sf"/>
</dbReference>
<keyword evidence="1" id="KW-0862">Zinc</keyword>
<dbReference type="SUPFAM" id="SSF57667">
    <property type="entry name" value="beta-beta-alpha zinc fingers"/>
    <property type="match status" value="1"/>
</dbReference>
<evidence type="ECO:0000256" key="1">
    <source>
        <dbReference type="PROSITE-ProRule" id="PRU00042"/>
    </source>
</evidence>
<gene>
    <name evidence="4" type="ORF">FKW44_010805</name>
</gene>
<protein>
    <recommendedName>
        <fullName evidence="3">C2H2-type domain-containing protein</fullName>
    </recommendedName>
</protein>
<evidence type="ECO:0000256" key="2">
    <source>
        <dbReference type="SAM" id="MobiDB-lite"/>
    </source>
</evidence>
<feature type="domain" description="C2H2-type" evidence="3">
    <location>
        <begin position="35"/>
        <end position="63"/>
    </location>
</feature>
<name>A0A7T8HH39_CALRO</name>
<sequence length="307" mass="35154">MSTNSDNHFDPQICQDSALSSMMIVVKTEDGEDRFDCSECFKRYRHHPSLFRHFKTAHPEKYQLKVALRNEIRAQQRKAKRLGLPYLKMKNEKRNFRAKKKHKSSSNEDIEKKQEGDESDSSEAPSPKNIVQEIELEVEFSIPSEEDLYSLYSNSPASVEEYLESELGSPASSSETESIESHQALEPSVLNECQIETTEEDLSQAKDSQKNDPESKLECPLCKHIIQGNDGISNHLLLNHFDYWSEITNILEIDTGDTLEKNVEPKLEVVEDPVYTNIIFSCETCAQVYGSIKSIERHICFPQEISE</sequence>
<dbReference type="SMART" id="SM00355">
    <property type="entry name" value="ZnF_C2H2"/>
    <property type="match status" value="3"/>
</dbReference>
<keyword evidence="1" id="KW-0479">Metal-binding</keyword>
<dbReference type="InterPro" id="IPR013087">
    <property type="entry name" value="Znf_C2H2_type"/>
</dbReference>
<feature type="region of interest" description="Disordered" evidence="2">
    <location>
        <begin position="162"/>
        <end position="189"/>
    </location>
</feature>
<dbReference type="PROSITE" id="PS00028">
    <property type="entry name" value="ZINC_FINGER_C2H2_1"/>
    <property type="match status" value="1"/>
</dbReference>
<evidence type="ECO:0000313" key="4">
    <source>
        <dbReference type="EMBL" id="QQP49968.1"/>
    </source>
</evidence>
<keyword evidence="5" id="KW-1185">Reference proteome</keyword>
<feature type="compositionally biased region" description="Basic and acidic residues" evidence="2">
    <location>
        <begin position="105"/>
        <end position="116"/>
    </location>
</feature>
<dbReference type="EMBL" id="CP045896">
    <property type="protein sequence ID" value="QQP49968.1"/>
    <property type="molecule type" value="Genomic_DNA"/>
</dbReference>
<dbReference type="PROSITE" id="PS50157">
    <property type="entry name" value="ZINC_FINGER_C2H2_2"/>
    <property type="match status" value="1"/>
</dbReference>
<evidence type="ECO:0000313" key="5">
    <source>
        <dbReference type="Proteomes" id="UP000595437"/>
    </source>
</evidence>
<feature type="region of interest" description="Disordered" evidence="2">
    <location>
        <begin position="93"/>
        <end position="130"/>
    </location>
</feature>